<gene>
    <name evidence="1" type="ORF">FL583_38155</name>
</gene>
<accession>A0A545AEN3</accession>
<organism evidence="1 2">
    <name type="scientific">Cryptosporangium phraense</name>
    <dbReference type="NCBI Taxonomy" id="2593070"/>
    <lineage>
        <taxon>Bacteria</taxon>
        <taxon>Bacillati</taxon>
        <taxon>Actinomycetota</taxon>
        <taxon>Actinomycetes</taxon>
        <taxon>Cryptosporangiales</taxon>
        <taxon>Cryptosporangiaceae</taxon>
        <taxon>Cryptosporangium</taxon>
    </lineage>
</organism>
<protein>
    <submittedName>
        <fullName evidence="1">Uncharacterized protein</fullName>
    </submittedName>
</protein>
<dbReference type="RefSeq" id="WP_142709794.1">
    <property type="nucleotide sequence ID" value="NZ_VIRS01000056.1"/>
</dbReference>
<dbReference type="Proteomes" id="UP000317982">
    <property type="component" value="Unassembled WGS sequence"/>
</dbReference>
<dbReference type="InParanoid" id="A0A545AEN3"/>
<dbReference type="Gene3D" id="2.60.120.430">
    <property type="entry name" value="Galactose-binding lectin"/>
    <property type="match status" value="1"/>
</dbReference>
<name>A0A545AEN3_9ACTN</name>
<proteinExistence type="predicted"/>
<comment type="caution">
    <text evidence="1">The sequence shown here is derived from an EMBL/GenBank/DDBJ whole genome shotgun (WGS) entry which is preliminary data.</text>
</comment>
<dbReference type="OrthoDB" id="3404183at2"/>
<evidence type="ECO:0000313" key="1">
    <source>
        <dbReference type="EMBL" id="TQS39797.1"/>
    </source>
</evidence>
<dbReference type="AlphaFoldDB" id="A0A545AEN3"/>
<sequence>MPEASTGEDSGCQLQYGDSVNIVGSGRIKSGVFLTGWNGPQGWTDISYDSKFPSPSSRVYSLLVSVDGRWRYVGVGTSFTYTGRGSGMILRTNDDVPGNGEGSFRAEVQVVR</sequence>
<reference evidence="1 2" key="1">
    <citation type="submission" date="2019-07" db="EMBL/GenBank/DDBJ databases">
        <title>Cryptosporangium phraense sp. nov., isolated from plant litter.</title>
        <authorList>
            <person name="Suriyachadkun C."/>
        </authorList>
    </citation>
    <scope>NUCLEOTIDE SEQUENCE [LARGE SCALE GENOMIC DNA]</scope>
    <source>
        <strain evidence="1 2">A-T 5661</strain>
    </source>
</reference>
<evidence type="ECO:0000313" key="2">
    <source>
        <dbReference type="Proteomes" id="UP000317982"/>
    </source>
</evidence>
<keyword evidence="2" id="KW-1185">Reference proteome</keyword>
<dbReference type="EMBL" id="VIRS01000056">
    <property type="protein sequence ID" value="TQS39797.1"/>
    <property type="molecule type" value="Genomic_DNA"/>
</dbReference>